<protein>
    <submittedName>
        <fullName evidence="7">GMC family oxidoreductase</fullName>
    </submittedName>
</protein>
<evidence type="ECO:0000256" key="3">
    <source>
        <dbReference type="ARBA" id="ARBA00022827"/>
    </source>
</evidence>
<dbReference type="GO" id="GO:0016614">
    <property type="term" value="F:oxidoreductase activity, acting on CH-OH group of donors"/>
    <property type="evidence" value="ECO:0007669"/>
    <property type="project" value="InterPro"/>
</dbReference>
<accession>A0A7V5VF08</accession>
<sequence>MDFDVCIIGSGAGAGPVAYELARAGRQVLVLEKGPWYKTEDFNKDELACCRRSVYTPSLTEERHVIEDEDGEGGWEATSTFDSGNDFWNGNMVGGSSNLMSGYFHRMKPVDFRLLSEFGPIEGANVVDWPISYDDLEPFYARTEKVVGVSGTVVPHPHLEPRSTADFPYPPLQVNEVSRWIDAAARRLGYHAIPTPRAILSRPENERNSCYYSNYCGSYGCSSGAKSSSRVALLDPALKTGKLEIRDRAKVFKLLSDSSGKVTEAHYYDRRGDVQKVSAKIFVVACQAIETARLLLASPGPAHANGLGNNRGQVGKNLIFSGGGSGTGHFYFEDLSDEQIEKIKIPGLFVNRALQDWYTIDDPDFGRAKGGTIDLLWRHANGITRANRQKWQDGQLLYGLPLKRKMERYFRQSRHLRFEVFNDWLPTDNCFVSLDPKEKDRWGDPVARFRVGYHPHDLKVGRFLAGKAERLFREMGARDISSGVSGAPPANLQAGGCRFGNDPAHSVLDRECRVHDAPNLFVSDGSFMPTGGSVPYTFTIYANAFRVAESIKAQL</sequence>
<gene>
    <name evidence="7" type="ORF">ENJ15_03110</name>
</gene>
<dbReference type="Pfam" id="PF00732">
    <property type="entry name" value="GMC_oxred_N"/>
    <property type="match status" value="1"/>
</dbReference>
<dbReference type="Pfam" id="PF05199">
    <property type="entry name" value="GMC_oxred_C"/>
    <property type="match status" value="1"/>
</dbReference>
<evidence type="ECO:0000256" key="1">
    <source>
        <dbReference type="ARBA" id="ARBA00010790"/>
    </source>
</evidence>
<comment type="caution">
    <text evidence="7">The sequence shown here is derived from an EMBL/GenBank/DDBJ whole genome shotgun (WGS) entry which is preliminary data.</text>
</comment>
<dbReference type="SUPFAM" id="SSF54373">
    <property type="entry name" value="FAD-linked reductases, C-terminal domain"/>
    <property type="match status" value="1"/>
</dbReference>
<feature type="domain" description="Glucose-methanol-choline oxidoreductase C-terminal" evidence="6">
    <location>
        <begin position="426"/>
        <end position="544"/>
    </location>
</feature>
<dbReference type="EMBL" id="DRLI01000119">
    <property type="protein sequence ID" value="HHM01974.1"/>
    <property type="molecule type" value="Genomic_DNA"/>
</dbReference>
<evidence type="ECO:0000256" key="2">
    <source>
        <dbReference type="ARBA" id="ARBA00022630"/>
    </source>
</evidence>
<dbReference type="Proteomes" id="UP000885771">
    <property type="component" value="Unassembled WGS sequence"/>
</dbReference>
<evidence type="ECO:0000313" key="7">
    <source>
        <dbReference type="EMBL" id="HHM01974.1"/>
    </source>
</evidence>
<keyword evidence="2" id="KW-0285">Flavoprotein</keyword>
<dbReference type="InterPro" id="IPR036188">
    <property type="entry name" value="FAD/NAD-bd_sf"/>
</dbReference>
<dbReference type="GO" id="GO:0050660">
    <property type="term" value="F:flavin adenine dinucleotide binding"/>
    <property type="evidence" value="ECO:0007669"/>
    <property type="project" value="InterPro"/>
</dbReference>
<proteinExistence type="inferred from homology"/>
<keyword evidence="4" id="KW-0560">Oxidoreductase</keyword>
<name>A0A7V5VF08_CALAY</name>
<keyword evidence="3" id="KW-0274">FAD</keyword>
<evidence type="ECO:0000259" key="6">
    <source>
        <dbReference type="Pfam" id="PF05199"/>
    </source>
</evidence>
<feature type="domain" description="Glucose-methanol-choline oxidoreductase N-terminal" evidence="5">
    <location>
        <begin position="87"/>
        <end position="318"/>
    </location>
</feature>
<reference evidence="7" key="1">
    <citation type="journal article" date="2020" name="mSystems">
        <title>Genome- and Community-Level Interaction Insights into Carbon Utilization and Element Cycling Functions of Hydrothermarchaeota in Hydrothermal Sediment.</title>
        <authorList>
            <person name="Zhou Z."/>
            <person name="Liu Y."/>
            <person name="Xu W."/>
            <person name="Pan J."/>
            <person name="Luo Z.H."/>
            <person name="Li M."/>
        </authorList>
    </citation>
    <scope>NUCLEOTIDE SEQUENCE [LARGE SCALE GENOMIC DNA]</scope>
    <source>
        <strain evidence="7">HyVt-460</strain>
    </source>
</reference>
<dbReference type="InterPro" id="IPR007867">
    <property type="entry name" value="GMC_OxRtase_C"/>
</dbReference>
<dbReference type="AlphaFoldDB" id="A0A7V5VF08"/>
<evidence type="ECO:0000259" key="5">
    <source>
        <dbReference type="Pfam" id="PF00732"/>
    </source>
</evidence>
<comment type="similarity">
    <text evidence="1">Belongs to the GMC oxidoreductase family.</text>
</comment>
<dbReference type="PANTHER" id="PTHR46056">
    <property type="entry name" value="LONG-CHAIN-ALCOHOL OXIDASE"/>
    <property type="match status" value="1"/>
</dbReference>
<organism evidence="7">
    <name type="scientific">Caldithrix abyssi</name>
    <dbReference type="NCBI Taxonomy" id="187145"/>
    <lineage>
        <taxon>Bacteria</taxon>
        <taxon>Pseudomonadati</taxon>
        <taxon>Calditrichota</taxon>
        <taxon>Calditrichia</taxon>
        <taxon>Calditrichales</taxon>
        <taxon>Calditrichaceae</taxon>
        <taxon>Caldithrix</taxon>
    </lineage>
</organism>
<dbReference type="Gene3D" id="3.50.50.60">
    <property type="entry name" value="FAD/NAD(P)-binding domain"/>
    <property type="match status" value="2"/>
</dbReference>
<evidence type="ECO:0000256" key="4">
    <source>
        <dbReference type="ARBA" id="ARBA00023002"/>
    </source>
</evidence>
<dbReference type="SUPFAM" id="SSF51905">
    <property type="entry name" value="FAD/NAD(P)-binding domain"/>
    <property type="match status" value="1"/>
</dbReference>
<dbReference type="InterPro" id="IPR000172">
    <property type="entry name" value="GMC_OxRdtase_N"/>
</dbReference>
<dbReference type="PANTHER" id="PTHR46056:SF12">
    <property type="entry name" value="LONG-CHAIN-ALCOHOL OXIDASE"/>
    <property type="match status" value="1"/>
</dbReference>